<dbReference type="Gene3D" id="3.90.320.10">
    <property type="match status" value="1"/>
</dbReference>
<evidence type="ECO:0000313" key="2">
    <source>
        <dbReference type="EMBL" id="OHA13620.1"/>
    </source>
</evidence>
<dbReference type="AlphaFoldDB" id="A0A1G2LPQ9"/>
<protein>
    <recommendedName>
        <fullName evidence="1">PD-(D/E)XK endonuclease-like domain-containing protein</fullName>
    </recommendedName>
</protein>
<dbReference type="Pfam" id="PF12705">
    <property type="entry name" value="PDDEXK_1"/>
    <property type="match status" value="1"/>
</dbReference>
<evidence type="ECO:0000259" key="1">
    <source>
        <dbReference type="Pfam" id="PF12705"/>
    </source>
</evidence>
<evidence type="ECO:0000313" key="3">
    <source>
        <dbReference type="Proteomes" id="UP000177171"/>
    </source>
</evidence>
<organism evidence="2 3">
    <name type="scientific">Candidatus Sungbacteria bacterium RIFCSPLOWO2_12_FULL_41_11</name>
    <dbReference type="NCBI Taxonomy" id="1802286"/>
    <lineage>
        <taxon>Bacteria</taxon>
        <taxon>Candidatus Sungiibacteriota</taxon>
    </lineage>
</organism>
<sequence>MSEYYNPKRTRNLFDPNSEKPFKLSRSKIDLFLECARCFYLDRRLGVARPPGFPFSLNSAVDSLLKKEFDIHRAGKTQHPLMKQYGIDAVPFNHESINEWRDTFKGVQYLHKSTNFIVTGAVDDVWVNPDKELSVVDYKATAKSGEVTLDAEWQGGYKRQVETYQWLFRKNGYLVSDTAYFVYANGITDKKAFDGKLEFNIKIIPYNGNDAWVESALKAARLCLDADKLPEESRECDYCRYRKSVEELHMH</sequence>
<name>A0A1G2LPQ9_9BACT</name>
<accession>A0A1G2LPQ9</accession>
<gene>
    <name evidence="2" type="ORF">A3G49_05800</name>
</gene>
<dbReference type="EMBL" id="MHQY01000021">
    <property type="protein sequence ID" value="OHA13620.1"/>
    <property type="molecule type" value="Genomic_DNA"/>
</dbReference>
<proteinExistence type="predicted"/>
<reference evidence="2 3" key="1">
    <citation type="journal article" date="2016" name="Nat. Commun.">
        <title>Thousands of microbial genomes shed light on interconnected biogeochemical processes in an aquifer system.</title>
        <authorList>
            <person name="Anantharaman K."/>
            <person name="Brown C.T."/>
            <person name="Hug L.A."/>
            <person name="Sharon I."/>
            <person name="Castelle C.J."/>
            <person name="Probst A.J."/>
            <person name="Thomas B.C."/>
            <person name="Singh A."/>
            <person name="Wilkins M.J."/>
            <person name="Karaoz U."/>
            <person name="Brodie E.L."/>
            <person name="Williams K.H."/>
            <person name="Hubbard S.S."/>
            <person name="Banfield J.F."/>
        </authorList>
    </citation>
    <scope>NUCLEOTIDE SEQUENCE [LARGE SCALE GENOMIC DNA]</scope>
</reference>
<dbReference type="Proteomes" id="UP000177171">
    <property type="component" value="Unassembled WGS sequence"/>
</dbReference>
<feature type="domain" description="PD-(D/E)XK endonuclease-like" evidence="1">
    <location>
        <begin position="97"/>
        <end position="243"/>
    </location>
</feature>
<dbReference type="InterPro" id="IPR011604">
    <property type="entry name" value="PDDEXK-like_dom_sf"/>
</dbReference>
<comment type="caution">
    <text evidence="2">The sequence shown here is derived from an EMBL/GenBank/DDBJ whole genome shotgun (WGS) entry which is preliminary data.</text>
</comment>
<dbReference type="InterPro" id="IPR038726">
    <property type="entry name" value="PDDEXK_AddAB-type"/>
</dbReference>